<dbReference type="OrthoDB" id="7315458at2759"/>
<feature type="chain" id="PRO_5015953883" description="Peptidase S1 domain-containing protein" evidence="6">
    <location>
        <begin position="20"/>
        <end position="985"/>
    </location>
</feature>
<feature type="compositionally biased region" description="Basic and acidic residues" evidence="5">
    <location>
        <begin position="711"/>
        <end position="726"/>
    </location>
</feature>
<dbReference type="Proteomes" id="UP000249218">
    <property type="component" value="Unassembled WGS sequence"/>
</dbReference>
<evidence type="ECO:0000256" key="1">
    <source>
        <dbReference type="ARBA" id="ARBA00022670"/>
    </source>
</evidence>
<feature type="compositionally biased region" description="Polar residues" evidence="5">
    <location>
        <begin position="405"/>
        <end position="422"/>
    </location>
</feature>
<gene>
    <name evidence="8" type="primary">HaOG203901</name>
    <name evidence="8" type="ORF">B5X24_HaOG203901</name>
</gene>
<reference evidence="8 9" key="1">
    <citation type="journal article" date="2017" name="BMC Biol.">
        <title>Genomic innovations, transcriptional plasticity and gene loss underlying the evolution and divergence of two highly polyphagous and invasive Helicoverpa pest species.</title>
        <authorList>
            <person name="Pearce S.L."/>
            <person name="Clarke D.F."/>
            <person name="East P.D."/>
            <person name="Elfekih S."/>
            <person name="Gordon K.H."/>
            <person name="Jermiin L.S."/>
            <person name="McGaughran A."/>
            <person name="Oakeshott J.G."/>
            <person name="Papanikolaou A."/>
            <person name="Perera O.P."/>
            <person name="Rane R.V."/>
            <person name="Richards S."/>
            <person name="Tay W.T."/>
            <person name="Walsh T.K."/>
            <person name="Anderson A."/>
            <person name="Anderson C.J."/>
            <person name="Asgari S."/>
            <person name="Board P.G."/>
            <person name="Bretschneider A."/>
            <person name="Campbell P.M."/>
            <person name="Chertemps T."/>
            <person name="Christeller J.T."/>
            <person name="Coppin C.W."/>
            <person name="Downes S.J."/>
            <person name="Duan G."/>
            <person name="Farnsworth C.A."/>
            <person name="Good R.T."/>
            <person name="Han L.B."/>
            <person name="Han Y.C."/>
            <person name="Hatje K."/>
            <person name="Horne I."/>
            <person name="Huang Y.P."/>
            <person name="Hughes D.S."/>
            <person name="Jacquin-Joly E."/>
            <person name="James W."/>
            <person name="Jhangiani S."/>
            <person name="Kollmar M."/>
            <person name="Kuwar S.S."/>
            <person name="Li S."/>
            <person name="Liu N.Y."/>
            <person name="Maibeche M.T."/>
            <person name="Miller J.R."/>
            <person name="Montagne N."/>
            <person name="Perry T."/>
            <person name="Qu J."/>
            <person name="Song S.V."/>
            <person name="Sutton G.G."/>
            <person name="Vogel H."/>
            <person name="Walenz B.P."/>
            <person name="Xu W."/>
            <person name="Zhang H.J."/>
            <person name="Zou Z."/>
            <person name="Batterham P."/>
            <person name="Edwards O.R."/>
            <person name="Feyereisen R."/>
            <person name="Gibbs R.A."/>
            <person name="Heckel D.G."/>
            <person name="McGrath A."/>
            <person name="Robin C."/>
            <person name="Scherer S.E."/>
            <person name="Worley K.C."/>
            <person name="Wu Y.D."/>
        </authorList>
    </citation>
    <scope>NUCLEOTIDE SEQUENCE [LARGE SCALE GENOMIC DNA]</scope>
    <source>
        <strain evidence="8">Harm_GR_Male_#8</strain>
        <tissue evidence="8">Whole organism</tissue>
    </source>
</reference>
<accession>A0A2W1BRT8</accession>
<dbReference type="PANTHER" id="PTHR24276:SF98">
    <property type="entry name" value="FI18310P1-RELATED"/>
    <property type="match status" value="1"/>
</dbReference>
<evidence type="ECO:0000313" key="8">
    <source>
        <dbReference type="EMBL" id="PZC77031.1"/>
    </source>
</evidence>
<feature type="compositionally biased region" description="Polar residues" evidence="5">
    <location>
        <begin position="530"/>
        <end position="596"/>
    </location>
</feature>
<dbReference type="SMART" id="SM00020">
    <property type="entry name" value="Tryp_SPc"/>
    <property type="match status" value="1"/>
</dbReference>
<dbReference type="GO" id="GO:0004252">
    <property type="term" value="F:serine-type endopeptidase activity"/>
    <property type="evidence" value="ECO:0007669"/>
    <property type="project" value="InterPro"/>
</dbReference>
<dbReference type="Pfam" id="PF00089">
    <property type="entry name" value="Trypsin"/>
    <property type="match status" value="1"/>
</dbReference>
<evidence type="ECO:0000256" key="4">
    <source>
        <dbReference type="ARBA" id="ARBA00023157"/>
    </source>
</evidence>
<keyword evidence="9" id="KW-1185">Reference proteome</keyword>
<dbReference type="Gene3D" id="2.40.10.10">
    <property type="entry name" value="Trypsin-like serine proteases"/>
    <property type="match status" value="2"/>
</dbReference>
<feature type="signal peptide" evidence="6">
    <location>
        <begin position="1"/>
        <end position="19"/>
    </location>
</feature>
<feature type="compositionally biased region" description="Polar residues" evidence="5">
    <location>
        <begin position="429"/>
        <end position="439"/>
    </location>
</feature>
<dbReference type="PROSITE" id="PS50240">
    <property type="entry name" value="TRYPSIN_DOM"/>
    <property type="match status" value="1"/>
</dbReference>
<dbReference type="InterPro" id="IPR050430">
    <property type="entry name" value="Peptidase_S1"/>
</dbReference>
<dbReference type="EMBL" id="KZ149938">
    <property type="protein sequence ID" value="PZC77031.1"/>
    <property type="molecule type" value="Genomic_DNA"/>
</dbReference>
<feature type="compositionally biased region" description="Polar residues" evidence="5">
    <location>
        <begin position="646"/>
        <end position="663"/>
    </location>
</feature>
<evidence type="ECO:0000313" key="9">
    <source>
        <dbReference type="Proteomes" id="UP000249218"/>
    </source>
</evidence>
<feature type="compositionally biased region" description="Basic and acidic residues" evidence="5">
    <location>
        <begin position="837"/>
        <end position="856"/>
    </location>
</feature>
<dbReference type="InterPro" id="IPR009003">
    <property type="entry name" value="Peptidase_S1_PA"/>
</dbReference>
<dbReference type="AlphaFoldDB" id="A0A2W1BRT8"/>
<dbReference type="PANTHER" id="PTHR24276">
    <property type="entry name" value="POLYSERASE-RELATED"/>
    <property type="match status" value="1"/>
</dbReference>
<evidence type="ECO:0000256" key="5">
    <source>
        <dbReference type="SAM" id="MobiDB-lite"/>
    </source>
</evidence>
<feature type="compositionally biased region" description="Polar residues" evidence="5">
    <location>
        <begin position="624"/>
        <end position="637"/>
    </location>
</feature>
<feature type="compositionally biased region" description="Basic and acidic residues" evidence="5">
    <location>
        <begin position="609"/>
        <end position="622"/>
    </location>
</feature>
<dbReference type="GO" id="GO:0006508">
    <property type="term" value="P:proteolysis"/>
    <property type="evidence" value="ECO:0007669"/>
    <property type="project" value="UniProtKB-KW"/>
</dbReference>
<feature type="compositionally biased region" description="Polar residues" evidence="5">
    <location>
        <begin position="920"/>
        <end position="952"/>
    </location>
</feature>
<evidence type="ECO:0000256" key="2">
    <source>
        <dbReference type="ARBA" id="ARBA00022801"/>
    </source>
</evidence>
<proteinExistence type="predicted"/>
<dbReference type="InterPro" id="IPR001254">
    <property type="entry name" value="Trypsin_dom"/>
</dbReference>
<feature type="compositionally biased region" description="Polar residues" evidence="5">
    <location>
        <begin position="768"/>
        <end position="793"/>
    </location>
</feature>
<name>A0A2W1BRT8_HELAM</name>
<dbReference type="SUPFAM" id="SSF50494">
    <property type="entry name" value="Trypsin-like serine proteases"/>
    <property type="match status" value="1"/>
</dbReference>
<keyword evidence="2" id="KW-0378">Hydrolase</keyword>
<sequence length="985" mass="111739">MLKCFYILIWIAVFKLSFCQRRMGHESVAGKNYLVYFVKSPYTKIDDKSWICAGAIVTPTQILTAASCLTEMQKIYAIAGYKKYVHGVDIDKDNCTSRYKKKVVKISVPKEYTIDATAKQPDWISIDIGIAHVQEPYRFSDMSYRMYCSYVPQSIIINFEKNNMLETNQAVALGWGGKQDESSKDIFLQEANTTIIEKRMCSNLVSSPESMELIEKYMLCASGEGQEAEDGLGTTAVSISDDCPPDSSDPICFDDFKFRRLGINSTSLREIISRRSTVKSCQYDHGGPLISWIGTQEVILGVALNGVAKAGFHCTGPRMYVSMAETETIIKCLLEQNEMRRNTCNEKTEDQKYQVVDIVMKWPEDVAFNLSTLLTKPKGSLFLRKRNEEQPLQVRPTKDLVKNGDQGNPSQLREPVYNQNDQKPADSFYINQDQGQEAPSAQYGNQQGQMQQSPTDLQNQPVADPYNQAQVGSFNQPPADAYNQQIAPYNPPKVDTYAQQNDPYGQSQAFNQPQMESFNQQPADPFNAQPMDSFNPPSMDSYNQPPMETQNQPPVDLNNQPQYQSQSSFNPPQDFYNQPDAQQPPQVDSYNQQQTAAFKPAPENGNIKPEMDAYKQAQRDLYSHGNQPQTQFKQPQAESEPKIEPFSQTKNSFQDQPIQSPFNNPDIEPFKQSAASDTYNPLSIISENQPDELDPFKTPVDEPFKASPVEPYKHPNSDSSNKKQEPFKPAPVEPYGQPNVHQVDSGRPFDQTHVQPGEQQHVEPFGQLQMQETPTTTDPSQSRSFLRYQQQGSDMRMEQDPSQDNSQTFEQMYSQLHAGGSSSFSENAPVTEQTFEEMYKTLHDDGSQDAEREPKGEQSFGMKNADQPTYQEDFNQPTMEQPSASQPERQFGQPSSDRPQYGQPSFNEPQIGQLPLNIPQFDQPTLNQPAVDQQSYQNKQPEQQYDRNSNAPQVAEDRGEVKVRPQMPLEYPDYITYNNQRRKDI</sequence>
<feature type="compositionally biased region" description="Polar residues" evidence="5">
    <location>
        <begin position="866"/>
        <end position="910"/>
    </location>
</feature>
<feature type="compositionally biased region" description="Polar residues" evidence="5">
    <location>
        <begin position="800"/>
        <end position="833"/>
    </location>
</feature>
<keyword evidence="4" id="KW-1015">Disulfide bond</keyword>
<organism evidence="8 9">
    <name type="scientific">Helicoverpa armigera</name>
    <name type="common">Cotton bollworm</name>
    <name type="synonym">Heliothis armigera</name>
    <dbReference type="NCBI Taxonomy" id="29058"/>
    <lineage>
        <taxon>Eukaryota</taxon>
        <taxon>Metazoa</taxon>
        <taxon>Ecdysozoa</taxon>
        <taxon>Arthropoda</taxon>
        <taxon>Hexapoda</taxon>
        <taxon>Insecta</taxon>
        <taxon>Pterygota</taxon>
        <taxon>Neoptera</taxon>
        <taxon>Endopterygota</taxon>
        <taxon>Lepidoptera</taxon>
        <taxon>Glossata</taxon>
        <taxon>Ditrysia</taxon>
        <taxon>Noctuoidea</taxon>
        <taxon>Noctuidae</taxon>
        <taxon>Heliothinae</taxon>
        <taxon>Helicoverpa</taxon>
    </lineage>
</organism>
<keyword evidence="6" id="KW-0732">Signal</keyword>
<evidence type="ECO:0000256" key="6">
    <source>
        <dbReference type="SAM" id="SignalP"/>
    </source>
</evidence>
<feature type="compositionally biased region" description="Polar residues" evidence="5">
    <location>
        <begin position="453"/>
        <end position="487"/>
    </location>
</feature>
<feature type="compositionally biased region" description="Low complexity" evidence="5">
    <location>
        <begin position="442"/>
        <end position="452"/>
    </location>
</feature>
<feature type="compositionally biased region" description="Polar residues" evidence="5">
    <location>
        <begin position="673"/>
        <end position="688"/>
    </location>
</feature>
<evidence type="ECO:0000256" key="3">
    <source>
        <dbReference type="ARBA" id="ARBA00022825"/>
    </source>
</evidence>
<protein>
    <recommendedName>
        <fullName evidence="7">Peptidase S1 domain-containing protein</fullName>
    </recommendedName>
</protein>
<keyword evidence="1" id="KW-0645">Protease</keyword>
<feature type="domain" description="Peptidase S1" evidence="7">
    <location>
        <begin position="27"/>
        <end position="368"/>
    </location>
</feature>
<keyword evidence="3" id="KW-0720">Serine protease</keyword>
<dbReference type="InterPro" id="IPR043504">
    <property type="entry name" value="Peptidase_S1_PA_chymotrypsin"/>
</dbReference>
<evidence type="ECO:0000259" key="7">
    <source>
        <dbReference type="PROSITE" id="PS50240"/>
    </source>
</evidence>
<feature type="region of interest" description="Disordered" evidence="5">
    <location>
        <begin position="385"/>
        <end position="967"/>
    </location>
</feature>
<feature type="compositionally biased region" description="Polar residues" evidence="5">
    <location>
        <begin position="497"/>
        <end position="522"/>
    </location>
</feature>